<accession>A0A4U1EYP9</accession>
<evidence type="ECO:0000259" key="13">
    <source>
        <dbReference type="PROSITE" id="PS51060"/>
    </source>
</evidence>
<dbReference type="GO" id="GO:0070212">
    <property type="term" value="P:protein poly-ADP-ribosylation"/>
    <property type="evidence" value="ECO:0007669"/>
    <property type="project" value="TreeGrafter"/>
</dbReference>
<reference evidence="16" key="1">
    <citation type="journal article" date="2019" name="IScience">
        <title>Narwhal Genome Reveals Long-Term Low Genetic Diversity despite Current Large Abundance Size.</title>
        <authorList>
            <person name="Westbury M.V."/>
            <person name="Petersen B."/>
            <person name="Garde E."/>
            <person name="Heide-Jorgensen M.P."/>
            <person name="Lorenzen E.D."/>
        </authorList>
    </citation>
    <scope>NUCLEOTIDE SEQUENCE [LARGE SCALE GENOMIC DNA]</scope>
</reference>
<keyword evidence="2 10" id="KW-0328">Glycosyltransferase</keyword>
<evidence type="ECO:0000256" key="4">
    <source>
        <dbReference type="ARBA" id="ARBA00022695"/>
    </source>
</evidence>
<evidence type="ECO:0000259" key="14">
    <source>
        <dbReference type="PROSITE" id="PS51977"/>
    </source>
</evidence>
<dbReference type="SUPFAM" id="SSF47587">
    <property type="entry name" value="Domain of poly(ADP-ribose) polymerase"/>
    <property type="match status" value="1"/>
</dbReference>
<dbReference type="InterPro" id="IPR012317">
    <property type="entry name" value="Poly(ADP-ribose)pol_cat_dom"/>
</dbReference>
<keyword evidence="7" id="KW-0234">DNA repair</keyword>
<feature type="domain" description="WGR" evidence="14">
    <location>
        <begin position="68"/>
        <end position="156"/>
    </location>
</feature>
<dbReference type="CDD" id="cd08002">
    <property type="entry name" value="WGR_PARP3_like"/>
    <property type="match status" value="1"/>
</dbReference>
<feature type="domain" description="PARP catalytic" evidence="12">
    <location>
        <begin position="277"/>
        <end position="491"/>
    </location>
</feature>
<dbReference type="SMART" id="SM00773">
    <property type="entry name" value="WGR"/>
    <property type="match status" value="1"/>
</dbReference>
<feature type="compositionally biased region" description="Basic residues" evidence="11">
    <location>
        <begin position="1"/>
        <end position="17"/>
    </location>
</feature>
<dbReference type="Proteomes" id="UP000308365">
    <property type="component" value="Unassembled WGS sequence"/>
</dbReference>
<dbReference type="Pfam" id="PF00644">
    <property type="entry name" value="PARP"/>
    <property type="match status" value="1"/>
</dbReference>
<evidence type="ECO:0000259" key="12">
    <source>
        <dbReference type="PROSITE" id="PS51059"/>
    </source>
</evidence>
<organism evidence="15 16">
    <name type="scientific">Monodon monoceros</name>
    <name type="common">Narwhal</name>
    <name type="synonym">Ceratodon monodon</name>
    <dbReference type="NCBI Taxonomy" id="40151"/>
    <lineage>
        <taxon>Eukaryota</taxon>
        <taxon>Metazoa</taxon>
        <taxon>Chordata</taxon>
        <taxon>Craniata</taxon>
        <taxon>Vertebrata</taxon>
        <taxon>Euteleostomi</taxon>
        <taxon>Mammalia</taxon>
        <taxon>Eutheria</taxon>
        <taxon>Laurasiatheria</taxon>
        <taxon>Artiodactyla</taxon>
        <taxon>Whippomorpha</taxon>
        <taxon>Cetacea</taxon>
        <taxon>Odontoceti</taxon>
        <taxon>Monodontidae</taxon>
        <taxon>Monodon</taxon>
    </lineage>
</organism>
<proteinExistence type="inferred from homology"/>
<comment type="similarity">
    <text evidence="9">Belongs to the ARTD/PARP family.</text>
</comment>
<dbReference type="GO" id="GO:0006302">
    <property type="term" value="P:double-strand break repair"/>
    <property type="evidence" value="ECO:0007669"/>
    <property type="project" value="TreeGrafter"/>
</dbReference>
<dbReference type="Gene3D" id="3.90.228.10">
    <property type="match status" value="1"/>
</dbReference>
<evidence type="ECO:0000313" key="15">
    <source>
        <dbReference type="EMBL" id="TKC41924.1"/>
    </source>
</evidence>
<evidence type="ECO:0000256" key="11">
    <source>
        <dbReference type="SAM" id="MobiDB-lite"/>
    </source>
</evidence>
<evidence type="ECO:0000256" key="6">
    <source>
        <dbReference type="ARBA" id="ARBA00023027"/>
    </source>
</evidence>
<dbReference type="GO" id="GO:0016779">
    <property type="term" value="F:nucleotidyltransferase activity"/>
    <property type="evidence" value="ECO:0007669"/>
    <property type="project" value="UniProtKB-KW"/>
</dbReference>
<dbReference type="PANTHER" id="PTHR10459">
    <property type="entry name" value="DNA LIGASE"/>
    <property type="match status" value="1"/>
</dbReference>
<evidence type="ECO:0000256" key="2">
    <source>
        <dbReference type="ARBA" id="ARBA00022676"/>
    </source>
</evidence>
<dbReference type="PROSITE" id="PS51060">
    <property type="entry name" value="PARP_ALPHA_HD"/>
    <property type="match status" value="1"/>
</dbReference>
<dbReference type="FunFam" id="2.20.140.10:FF:000001">
    <property type="entry name" value="Poly [ADP-ribose] polymerase"/>
    <property type="match status" value="1"/>
</dbReference>
<evidence type="ECO:0000256" key="3">
    <source>
        <dbReference type="ARBA" id="ARBA00022679"/>
    </source>
</evidence>
<evidence type="ECO:0000256" key="7">
    <source>
        <dbReference type="ARBA" id="ARBA00023204"/>
    </source>
</evidence>
<dbReference type="SUPFAM" id="SSF56399">
    <property type="entry name" value="ADP-ribosylation"/>
    <property type="match status" value="1"/>
</dbReference>
<dbReference type="GO" id="GO:0005730">
    <property type="term" value="C:nucleolus"/>
    <property type="evidence" value="ECO:0007669"/>
    <property type="project" value="TreeGrafter"/>
</dbReference>
<keyword evidence="6 10" id="KW-0520">NAD</keyword>
<evidence type="ECO:0000256" key="8">
    <source>
        <dbReference type="ARBA" id="ARBA00023242"/>
    </source>
</evidence>
<evidence type="ECO:0000256" key="5">
    <source>
        <dbReference type="ARBA" id="ARBA00022763"/>
    </source>
</evidence>
<evidence type="ECO:0000256" key="10">
    <source>
        <dbReference type="RuleBase" id="RU362114"/>
    </source>
</evidence>
<comment type="subcellular location">
    <subcellularLocation>
        <location evidence="1">Nucleus</location>
    </subcellularLocation>
</comment>
<dbReference type="EMBL" id="RWIC01000595">
    <property type="protein sequence ID" value="TKC41924.1"/>
    <property type="molecule type" value="Genomic_DNA"/>
</dbReference>
<keyword evidence="8" id="KW-0539">Nucleus</keyword>
<dbReference type="CDD" id="cd01437">
    <property type="entry name" value="parp_like"/>
    <property type="match status" value="1"/>
</dbReference>
<dbReference type="InterPro" id="IPR004102">
    <property type="entry name" value="Poly(ADP-ribose)pol_reg_dom"/>
</dbReference>
<dbReference type="EC" id="2.4.2.-" evidence="10"/>
<comment type="caution">
    <text evidence="15">The sequence shown here is derived from an EMBL/GenBank/DDBJ whole genome shotgun (WGS) entry which is preliminary data.</text>
</comment>
<dbReference type="InterPro" id="IPR036616">
    <property type="entry name" value="Poly(ADP-ribose)pol_reg_dom_sf"/>
</dbReference>
<feature type="domain" description="PARP alpha-helical" evidence="13">
    <location>
        <begin position="146"/>
        <end position="264"/>
    </location>
</feature>
<dbReference type="InterPro" id="IPR008893">
    <property type="entry name" value="WGR_domain"/>
</dbReference>
<dbReference type="Pfam" id="PF02877">
    <property type="entry name" value="PARP_reg"/>
    <property type="match status" value="1"/>
</dbReference>
<dbReference type="InterPro" id="IPR036930">
    <property type="entry name" value="WGR_dom_sf"/>
</dbReference>
<dbReference type="Gene3D" id="1.20.142.10">
    <property type="entry name" value="Poly(ADP-ribose) polymerase, regulatory domain"/>
    <property type="match status" value="1"/>
</dbReference>
<dbReference type="InterPro" id="IPR050800">
    <property type="entry name" value="ARTD/PARP"/>
</dbReference>
<dbReference type="Gene3D" id="2.20.140.10">
    <property type="entry name" value="WGR domain"/>
    <property type="match status" value="1"/>
</dbReference>
<evidence type="ECO:0000313" key="16">
    <source>
        <dbReference type="Proteomes" id="UP000308365"/>
    </source>
</evidence>
<evidence type="ECO:0000256" key="1">
    <source>
        <dbReference type="ARBA" id="ARBA00004123"/>
    </source>
</evidence>
<dbReference type="PROSITE" id="PS51977">
    <property type="entry name" value="WGR"/>
    <property type="match status" value="1"/>
</dbReference>
<keyword evidence="5" id="KW-0227">DNA damage</keyword>
<dbReference type="SUPFAM" id="SSF142921">
    <property type="entry name" value="WGR domain-like"/>
    <property type="match status" value="1"/>
</dbReference>
<dbReference type="GO" id="GO:0003950">
    <property type="term" value="F:NAD+ poly-ADP-ribosyltransferase activity"/>
    <property type="evidence" value="ECO:0007669"/>
    <property type="project" value="UniProtKB-UniRule"/>
</dbReference>
<dbReference type="PANTHER" id="PTHR10459:SF66">
    <property type="entry name" value="PROTEIN MONO-ADP-RIBOSYLTRANSFERASE PARP3"/>
    <property type="match status" value="1"/>
</dbReference>
<sequence length="500" mass="56778">MRVLRRRRGVRVRKRRTVSTPLPRPSTHREAHSLSGPPVPTQLQPWDPGTPSHPGAAVASLPSAHPLWPQVHEDYDCTLNQTNTGSNNNKFYIIQLLEEGDCFICWNRWGRVVGQSKLSRFMSLEDAQKDFEKKFRDKTKNSWAERDHFQVYTYEVQREDEAQEAMVKVKWPEREDVKKMPLGKLSKQQISRGLEALEAVEAALKAPADRGLSLEELSSHFYTIIPHNFGRSQPPPINSPELLQAKKDMLLVLADIELAQTLQAAPEETKKVEEVPHPLDRDYQLLKCQLQLLDPKAPEYKVIHPCLEKTGSKYSCPALQHSWTVNREGEGDQFQAHDKLGNRKLLGLRIMPHSGGRVGKGIYFASENSKSDGYVTGMSCGAHDIGYMFLGEVAVGREYRIAVYEPSLKQPPPGFDSVITRGHTEPVPTQDTKLELDGQRVVVPQGQPMPCPEFSSSSFFQSEYLIYQESQCRLCYLLEVMGVMDWHYYWDTDTAAYSSL</sequence>
<gene>
    <name evidence="15" type="ORF">EI555_002135</name>
</gene>
<evidence type="ECO:0000256" key="9">
    <source>
        <dbReference type="ARBA" id="ARBA00024347"/>
    </source>
</evidence>
<dbReference type="GO" id="GO:0035861">
    <property type="term" value="C:site of double-strand break"/>
    <property type="evidence" value="ECO:0007669"/>
    <property type="project" value="TreeGrafter"/>
</dbReference>
<feature type="non-terminal residue" evidence="15">
    <location>
        <position position="500"/>
    </location>
</feature>
<dbReference type="AlphaFoldDB" id="A0A4U1EYP9"/>
<dbReference type="GO" id="GO:1990404">
    <property type="term" value="F:NAD+-protein mono-ADP-ribosyltransferase activity"/>
    <property type="evidence" value="ECO:0007669"/>
    <property type="project" value="TreeGrafter"/>
</dbReference>
<keyword evidence="3 10" id="KW-0808">Transferase</keyword>
<dbReference type="PROSITE" id="PS51059">
    <property type="entry name" value="PARP_CATALYTIC"/>
    <property type="match status" value="1"/>
</dbReference>
<name>A0A4U1EYP9_MONMO</name>
<protein>
    <recommendedName>
        <fullName evidence="10">Poly [ADP-ribose] polymerase</fullName>
        <shortName evidence="10">PARP</shortName>
        <ecNumber evidence="10">2.4.2.-</ecNumber>
    </recommendedName>
</protein>
<keyword evidence="4" id="KW-0548">Nucleotidyltransferase</keyword>
<feature type="region of interest" description="Disordered" evidence="11">
    <location>
        <begin position="1"/>
        <end position="61"/>
    </location>
</feature>
<dbReference type="Pfam" id="PF05406">
    <property type="entry name" value="WGR"/>
    <property type="match status" value="1"/>
</dbReference>